<dbReference type="InterPro" id="IPR017441">
    <property type="entry name" value="Protein_kinase_ATP_BS"/>
</dbReference>
<organism evidence="9 10">
    <name type="scientific">Triparma retinervis</name>
    <dbReference type="NCBI Taxonomy" id="2557542"/>
    <lineage>
        <taxon>Eukaryota</taxon>
        <taxon>Sar</taxon>
        <taxon>Stramenopiles</taxon>
        <taxon>Ochrophyta</taxon>
        <taxon>Bolidophyceae</taxon>
        <taxon>Parmales</taxon>
        <taxon>Triparmaceae</taxon>
        <taxon>Triparma</taxon>
    </lineage>
</organism>
<keyword evidence="2" id="KW-0808">Transferase</keyword>
<evidence type="ECO:0000313" key="9">
    <source>
        <dbReference type="EMBL" id="GMH67892.1"/>
    </source>
</evidence>
<sequence length="822" mass="88214">MHSNPRRPANGAAARQRPGNGGRGRKVAAGEAAGGRNPITNASSSNGYSYKAKVNGQGGGQGSRNHNKAGKQGGGGGGGASGGAGKGKRKQSSKYTQGNKDETFASVGMNKVNPTKLRGKTVGHYLLGKSVGEGTFGKVKVGTHVITGEKVAVKVLEKSRIIEVADVRRVTREIKILKRNRHRNIIQLFEVLDTPTTIYLIMENADGGEMFDYIVAHQKVEERVASTFFHQIVDGAEYLHQMEVTHRDLKPENLLLQSSSEGWLIKIVDFGLSNTHEGGRLLATACGSPCYAAPEMIAGKQYVGPKADIWSMGVILFALVCGYLPFENSNTSMLYKKILEGEYKTPDFISKEVKDLIKKILNVDPEKRYTIEQIRRHPWYMQCSLPPAEPMETADKMQFDEDIMKQLEALQLNPARVIEALRSDTHNHLTTSYYLLLNRKRRKKEKQELRDKMYEDAKRKTETAAAAANYSKVPGQPEAAPPANGKLRSPSIPSARLNELKISGSPLTSNVPRLDLQGVRNGPLPTDSGGKPPVGRERKGSAVRQQVRQQQQPTGSQTAREQGSGSQVQPSQVQAPISARPAGPADMPDGGPVVATSPWADHNSSEERPVTRSSSRGASRQGRKPEQQRATVTQGLKGVEPPGKGGGNIGEQNALNVVPMRPAGGEGGRGGGGAGGRGTGAGGPERGGRKIKDPTSAADLNAPSTSTSTYTPPIATAVSSTSSKPIKALFNEMKKACKSRNIVLKQSDDASSVNGRVVHVHSVVCETTFSATSPLLVFTIEVTSLGEKADGRVNVCKAGLRSGKKGEFEKVCKVLFAAMKLM</sequence>
<evidence type="ECO:0000256" key="5">
    <source>
        <dbReference type="ARBA" id="ARBA00022840"/>
    </source>
</evidence>
<name>A0A9W7E6J9_9STRA</name>
<dbReference type="SUPFAM" id="SSF56112">
    <property type="entry name" value="Protein kinase-like (PK-like)"/>
    <property type="match status" value="1"/>
</dbReference>
<evidence type="ECO:0000259" key="8">
    <source>
        <dbReference type="PROSITE" id="PS50011"/>
    </source>
</evidence>
<dbReference type="GO" id="GO:0035556">
    <property type="term" value="P:intracellular signal transduction"/>
    <property type="evidence" value="ECO:0007669"/>
    <property type="project" value="TreeGrafter"/>
</dbReference>
<dbReference type="InterPro" id="IPR008271">
    <property type="entry name" value="Ser/Thr_kinase_AS"/>
</dbReference>
<dbReference type="FunFam" id="3.30.200.20:FF:000003">
    <property type="entry name" value="Non-specific serine/threonine protein kinase"/>
    <property type="match status" value="1"/>
</dbReference>
<dbReference type="PANTHER" id="PTHR24346">
    <property type="entry name" value="MAP/MICROTUBULE AFFINITY-REGULATING KINASE"/>
    <property type="match status" value="1"/>
</dbReference>
<dbReference type="EMBL" id="BRXZ01001307">
    <property type="protein sequence ID" value="GMH67892.1"/>
    <property type="molecule type" value="Genomic_DNA"/>
</dbReference>
<dbReference type="PROSITE" id="PS00108">
    <property type="entry name" value="PROTEIN_KINASE_ST"/>
    <property type="match status" value="1"/>
</dbReference>
<dbReference type="CDD" id="cd14003">
    <property type="entry name" value="STKc_AMPK-like"/>
    <property type="match status" value="1"/>
</dbReference>
<feature type="region of interest" description="Disordered" evidence="7">
    <location>
        <begin position="503"/>
        <end position="717"/>
    </location>
</feature>
<dbReference type="PROSITE" id="PS50011">
    <property type="entry name" value="PROTEIN_KINASE_DOM"/>
    <property type="match status" value="1"/>
</dbReference>
<feature type="compositionally biased region" description="Gly residues" evidence="7">
    <location>
        <begin position="71"/>
        <end position="85"/>
    </location>
</feature>
<comment type="caution">
    <text evidence="9">The sequence shown here is derived from an EMBL/GenBank/DDBJ whole genome shotgun (WGS) entry which is preliminary data.</text>
</comment>
<keyword evidence="5 6" id="KW-0067">ATP-binding</keyword>
<feature type="compositionally biased region" description="Polar residues" evidence="7">
    <location>
        <begin position="38"/>
        <end position="48"/>
    </location>
</feature>
<dbReference type="Proteomes" id="UP001165082">
    <property type="component" value="Unassembled WGS sequence"/>
</dbReference>
<gene>
    <name evidence="9" type="ORF">TrRE_jg8191</name>
</gene>
<evidence type="ECO:0000256" key="3">
    <source>
        <dbReference type="ARBA" id="ARBA00022741"/>
    </source>
</evidence>
<reference evidence="9" key="1">
    <citation type="submission" date="2022-07" db="EMBL/GenBank/DDBJ databases">
        <title>Genome analysis of Parmales, a sister group of diatoms, reveals the evolutionary specialization of diatoms from phago-mixotrophs to photoautotrophs.</title>
        <authorList>
            <person name="Ban H."/>
            <person name="Sato S."/>
            <person name="Yoshikawa S."/>
            <person name="Kazumasa Y."/>
            <person name="Nakamura Y."/>
            <person name="Ichinomiya M."/>
            <person name="Saitoh K."/>
            <person name="Sato N."/>
            <person name="Blanc-Mathieu R."/>
            <person name="Endo H."/>
            <person name="Kuwata A."/>
            <person name="Ogata H."/>
        </authorList>
    </citation>
    <scope>NUCLEOTIDE SEQUENCE</scope>
</reference>
<feature type="compositionally biased region" description="Low complexity" evidence="7">
    <location>
        <begin position="581"/>
        <end position="592"/>
    </location>
</feature>
<feature type="compositionally biased region" description="Low complexity" evidence="7">
    <location>
        <begin position="702"/>
        <end position="717"/>
    </location>
</feature>
<feature type="compositionally biased region" description="Gly residues" evidence="7">
    <location>
        <begin position="664"/>
        <end position="685"/>
    </location>
</feature>
<dbReference type="AlphaFoldDB" id="A0A9W7E6J9"/>
<dbReference type="InterPro" id="IPR000719">
    <property type="entry name" value="Prot_kinase_dom"/>
</dbReference>
<evidence type="ECO:0000313" key="10">
    <source>
        <dbReference type="Proteomes" id="UP001165082"/>
    </source>
</evidence>
<dbReference type="GO" id="GO:0005524">
    <property type="term" value="F:ATP binding"/>
    <property type="evidence" value="ECO:0007669"/>
    <property type="project" value="UniProtKB-UniRule"/>
</dbReference>
<evidence type="ECO:0000256" key="6">
    <source>
        <dbReference type="PROSITE-ProRule" id="PRU10141"/>
    </source>
</evidence>
<protein>
    <recommendedName>
        <fullName evidence="8">Protein kinase domain-containing protein</fullName>
    </recommendedName>
</protein>
<feature type="binding site" evidence="6">
    <location>
        <position position="154"/>
    </location>
    <ligand>
        <name>ATP</name>
        <dbReference type="ChEBI" id="CHEBI:30616"/>
    </ligand>
</feature>
<accession>A0A9W7E6J9</accession>
<feature type="domain" description="Protein kinase" evidence="8">
    <location>
        <begin position="125"/>
        <end position="380"/>
    </location>
</feature>
<dbReference type="CDD" id="cd14335">
    <property type="entry name" value="UBA_SnRK1_plant"/>
    <property type="match status" value="1"/>
</dbReference>
<dbReference type="GO" id="GO:0004674">
    <property type="term" value="F:protein serine/threonine kinase activity"/>
    <property type="evidence" value="ECO:0007669"/>
    <property type="project" value="UniProtKB-KW"/>
</dbReference>
<evidence type="ECO:0000256" key="1">
    <source>
        <dbReference type="ARBA" id="ARBA00022527"/>
    </source>
</evidence>
<feature type="compositionally biased region" description="Low complexity" evidence="7">
    <location>
        <begin position="562"/>
        <end position="574"/>
    </location>
</feature>
<dbReference type="Gene3D" id="1.10.510.10">
    <property type="entry name" value="Transferase(Phosphotransferase) domain 1"/>
    <property type="match status" value="1"/>
</dbReference>
<feature type="compositionally biased region" description="Low complexity" evidence="7">
    <location>
        <begin position="1"/>
        <end position="18"/>
    </location>
</feature>
<dbReference type="PANTHER" id="PTHR24346:SF82">
    <property type="entry name" value="KP78A-RELATED"/>
    <property type="match status" value="1"/>
</dbReference>
<dbReference type="PROSITE" id="PS00107">
    <property type="entry name" value="PROTEIN_KINASE_ATP"/>
    <property type="match status" value="1"/>
</dbReference>
<keyword evidence="10" id="KW-1185">Reference proteome</keyword>
<evidence type="ECO:0000256" key="4">
    <source>
        <dbReference type="ARBA" id="ARBA00022777"/>
    </source>
</evidence>
<feature type="region of interest" description="Disordered" evidence="7">
    <location>
        <begin position="1"/>
        <end position="107"/>
    </location>
</feature>
<keyword evidence="4" id="KW-0418">Kinase</keyword>
<feature type="compositionally biased region" description="Low complexity" evidence="7">
    <location>
        <begin position="543"/>
        <end position="552"/>
    </location>
</feature>
<feature type="region of interest" description="Disordered" evidence="7">
    <location>
        <begin position="465"/>
        <end position="491"/>
    </location>
</feature>
<dbReference type="InterPro" id="IPR011009">
    <property type="entry name" value="Kinase-like_dom_sf"/>
</dbReference>
<dbReference type="SMART" id="SM00220">
    <property type="entry name" value="S_TKc"/>
    <property type="match status" value="1"/>
</dbReference>
<dbReference type="Pfam" id="PF00069">
    <property type="entry name" value="Pkinase"/>
    <property type="match status" value="1"/>
</dbReference>
<keyword evidence="1" id="KW-0723">Serine/threonine-protein kinase</keyword>
<evidence type="ECO:0000256" key="2">
    <source>
        <dbReference type="ARBA" id="ARBA00022679"/>
    </source>
</evidence>
<evidence type="ECO:0000256" key="7">
    <source>
        <dbReference type="SAM" id="MobiDB-lite"/>
    </source>
</evidence>
<dbReference type="FunFam" id="1.10.510.10:FF:000271">
    <property type="entry name" value="Non-specific serine/threonine protein kinase"/>
    <property type="match status" value="1"/>
</dbReference>
<proteinExistence type="predicted"/>
<keyword evidence="3 6" id="KW-0547">Nucleotide-binding</keyword>
<dbReference type="GO" id="GO:0005737">
    <property type="term" value="C:cytoplasm"/>
    <property type="evidence" value="ECO:0007669"/>
    <property type="project" value="TreeGrafter"/>
</dbReference>
<dbReference type="OrthoDB" id="193931at2759"/>